<dbReference type="EMBL" id="WWCV01000074">
    <property type="protein sequence ID" value="MYN20396.1"/>
    <property type="molecule type" value="Genomic_DNA"/>
</dbReference>
<feature type="region of interest" description="Disordered" evidence="1">
    <location>
        <begin position="166"/>
        <end position="185"/>
    </location>
</feature>
<comment type="caution">
    <text evidence="4">The sequence shown here is derived from an EMBL/GenBank/DDBJ whole genome shotgun (WGS) entry which is preliminary data.</text>
</comment>
<dbReference type="AlphaFoldDB" id="A0A845HVL1"/>
<evidence type="ECO:0000313" key="5">
    <source>
        <dbReference type="Proteomes" id="UP000484875"/>
    </source>
</evidence>
<gene>
    <name evidence="4" type="ORF">GTP81_27010</name>
</gene>
<keyword evidence="3" id="KW-0732">Signal</keyword>
<evidence type="ECO:0000256" key="1">
    <source>
        <dbReference type="SAM" id="MobiDB-lite"/>
    </source>
</evidence>
<evidence type="ECO:0000313" key="4">
    <source>
        <dbReference type="EMBL" id="MYN20396.1"/>
    </source>
</evidence>
<evidence type="ECO:0000256" key="2">
    <source>
        <dbReference type="SAM" id="Phobius"/>
    </source>
</evidence>
<name>A0A845HVL1_9BURK</name>
<keyword evidence="2" id="KW-1133">Transmembrane helix</keyword>
<sequence length="262" mass="26851">MKSFHSALLLTLCLALGTTGMAEARTSSHSGTSSSYKSGFSSQKSNSTRSTPAAPPASRQSGPGAFGKAAGSPASAMPRNTSAASRDLDQSAAQANALKTLDARRAAAAPAAPPPNDTVSRPQPSPVYQAPPVYQQAPIIVQQPSSGLMHGVLGFMLGRAMSQSHQPVSYPTTTGPVVSGGPAQADSSAAQVGMVNGMPGLGDPVPAAPPPSFLARVARWLVWLGVLGVMAWAAVYTVRKLRRLRAGNGANGNTANYSFERN</sequence>
<feature type="transmembrane region" description="Helical" evidence="2">
    <location>
        <begin position="220"/>
        <end position="238"/>
    </location>
</feature>
<feature type="region of interest" description="Disordered" evidence="1">
    <location>
        <begin position="104"/>
        <end position="130"/>
    </location>
</feature>
<keyword evidence="2" id="KW-0812">Transmembrane</keyword>
<protein>
    <submittedName>
        <fullName evidence="4">Uncharacterized protein</fullName>
    </submittedName>
</protein>
<organism evidence="4 5">
    <name type="scientific">Duganella vulcania</name>
    <dbReference type="NCBI Taxonomy" id="2692166"/>
    <lineage>
        <taxon>Bacteria</taxon>
        <taxon>Pseudomonadati</taxon>
        <taxon>Pseudomonadota</taxon>
        <taxon>Betaproteobacteria</taxon>
        <taxon>Burkholderiales</taxon>
        <taxon>Oxalobacteraceae</taxon>
        <taxon>Telluria group</taxon>
        <taxon>Duganella</taxon>
    </lineage>
</organism>
<keyword evidence="5" id="KW-1185">Reference proteome</keyword>
<keyword evidence="2" id="KW-0472">Membrane</keyword>
<feature type="signal peptide" evidence="3">
    <location>
        <begin position="1"/>
        <end position="24"/>
    </location>
</feature>
<feature type="compositionally biased region" description="Polar residues" evidence="1">
    <location>
        <begin position="166"/>
        <end position="176"/>
    </location>
</feature>
<proteinExistence type="predicted"/>
<accession>A0A845HVL1</accession>
<reference evidence="4 5" key="1">
    <citation type="submission" date="2019-12" db="EMBL/GenBank/DDBJ databases">
        <title>Novel species isolated from a subtropical stream in China.</title>
        <authorList>
            <person name="Lu H."/>
        </authorList>
    </citation>
    <scope>NUCLEOTIDE SEQUENCE [LARGE SCALE GENOMIC DNA]</scope>
    <source>
        <strain evidence="4 5">FT107W</strain>
    </source>
</reference>
<dbReference type="Proteomes" id="UP000484875">
    <property type="component" value="Unassembled WGS sequence"/>
</dbReference>
<feature type="compositionally biased region" description="Low complexity" evidence="1">
    <location>
        <begin position="27"/>
        <end position="47"/>
    </location>
</feature>
<evidence type="ECO:0000256" key="3">
    <source>
        <dbReference type="SAM" id="SignalP"/>
    </source>
</evidence>
<feature type="chain" id="PRO_5032942070" evidence="3">
    <location>
        <begin position="25"/>
        <end position="262"/>
    </location>
</feature>
<feature type="region of interest" description="Disordered" evidence="1">
    <location>
        <begin position="24"/>
        <end position="89"/>
    </location>
</feature>